<feature type="compositionally biased region" description="Acidic residues" evidence="1">
    <location>
        <begin position="1092"/>
        <end position="1103"/>
    </location>
</feature>
<dbReference type="Gene3D" id="1.10.510.10">
    <property type="entry name" value="Transferase(Phosphotransferase) domain 1"/>
    <property type="match status" value="3"/>
</dbReference>
<sequence length="1200" mass="134604">MDSQPEEHQSDAPPSNLPNESDTHAFLYQLVSHIDAESCTQEVVDSVQELNLEETQLLVDCLSMALEKNAVVPKNRSYVWRSLVKVASSAKLFARSHTLDSKRIATGGGTSLDVYEVSGESPVRVKVVKRYQNDDAAVGDLPDQRFLHNKPQKHLQFYSDGLITWAHLSHPNILPLYAAFLENEQACLVFPAISNGNVCDFVREHHGVPLMPMISDIVNGLCYIHPLGIVHGGLNPESVLISDDGRVLITDLDTTSETQGSFLSLARYSAPELLGEDDIQPTTAADIWSFACLCYELLSGKIPFYQIVKDFRVSGAVAKGSKPIRPGQGGMAGNEIGDAIWQLMLMCWEYEPKDRPCALKIKQVLLGMDIQDTRPKPSSMISPEVTKGSTIDLECAKTSLARVIGSDHPSSLRVPEHLRNLLSKLVPDPNKFNATVAAANKFCPGATQTFVDFLDLVLEDLPDLHQDPVLVLLSKLMTSTHILPQRYKLHRVQYHPTPLAEGSFGKIYKGHYPEIRVHVVTNPSVVRKLIRDLPDWFYSSHPNIVPFHGVFYEGTVESPRVCVVTPLWKNGSLRDFAPTLPQKSRKLLLSDVVNGMAYLHGVGLVCSDDILVPEIIHISDEGRAILTVATNTIYQDIDSHSSPRKLRFSAEDAPSGYFFEDDLWSYGCICYEVLSRKPPYFQYEEGAEIRSAVSRGELPIRPECTNQDMDEIDDQFWDLITKCCVPARWDRITAPQTQELFRKFEMEDNRPEVKRSSVTDVMVMKSRPNVDFHHVETLLEQIRVELLRKPLSKLVQYRIKDVATSVAELDPDDTRTMVDFLDMALKDYLSISEERNRVLALLSRVTSSTRIFPRRYELKGIKYCSTPIAEGGYGTVHRGTDLNVCVKVMSRVDQKALTPWIKELILWAHSSHPNILPFFGVLLEVINGIQRICLVSPFMKNGNLHDYAPKIPQKSRLPLILDVINGLYYLHGLGIIHSDLKGENVLISNEGRGLITDFGTTQISTATAATTGLLVPSTIRFAAPEVVLCSGLLTKERDIWSFGCLCYEVLSRKLPYYQYRQNIQVSAALARKELPKRPGSTISEAVNGTDEDHWDDDDDDDEEDWDTINDQAWDLITKCCAPEPDDRLKIPAIQELIADMKVWDDRPPVQALPEAEISKLRSTSEIDLNRVGELLDQVQVALAPIEQDAEQSFVDLFNDI</sequence>
<feature type="domain" description="Protein kinase" evidence="2">
    <location>
        <begin position="862"/>
        <end position="1137"/>
    </location>
</feature>
<gene>
    <name evidence="3" type="ORF">D9756_002617</name>
</gene>
<reference evidence="3 4" key="1">
    <citation type="journal article" date="2020" name="ISME J.">
        <title>Uncovering the hidden diversity of litter-decomposition mechanisms in mushroom-forming fungi.</title>
        <authorList>
            <person name="Floudas D."/>
            <person name="Bentzer J."/>
            <person name="Ahren D."/>
            <person name="Johansson T."/>
            <person name="Persson P."/>
            <person name="Tunlid A."/>
        </authorList>
    </citation>
    <scope>NUCLEOTIDE SEQUENCE [LARGE SCALE GENOMIC DNA]</scope>
    <source>
        <strain evidence="3 4">CBS 146.42</strain>
    </source>
</reference>
<feature type="region of interest" description="Disordered" evidence="1">
    <location>
        <begin position="1076"/>
        <end position="1103"/>
    </location>
</feature>
<dbReference type="InterPro" id="IPR000719">
    <property type="entry name" value="Prot_kinase_dom"/>
</dbReference>
<dbReference type="InterPro" id="IPR001245">
    <property type="entry name" value="Ser-Thr/Tyr_kinase_cat_dom"/>
</dbReference>
<evidence type="ECO:0000313" key="4">
    <source>
        <dbReference type="Proteomes" id="UP000559027"/>
    </source>
</evidence>
<dbReference type="Pfam" id="PF07714">
    <property type="entry name" value="PK_Tyr_Ser-Thr"/>
    <property type="match status" value="1"/>
</dbReference>
<dbReference type="Pfam" id="PF00069">
    <property type="entry name" value="Pkinase"/>
    <property type="match status" value="2"/>
</dbReference>
<dbReference type="GO" id="GO:0005524">
    <property type="term" value="F:ATP binding"/>
    <property type="evidence" value="ECO:0007669"/>
    <property type="project" value="InterPro"/>
</dbReference>
<dbReference type="OrthoDB" id="4062651at2759"/>
<dbReference type="SMART" id="SM00220">
    <property type="entry name" value="S_TKc"/>
    <property type="match status" value="2"/>
</dbReference>
<dbReference type="InterPro" id="IPR011009">
    <property type="entry name" value="Kinase-like_dom_sf"/>
</dbReference>
<accession>A0A8H5LLE7</accession>
<dbReference type="AlphaFoldDB" id="A0A8H5LLE7"/>
<dbReference type="InterPro" id="IPR051681">
    <property type="entry name" value="Ser/Thr_Kinases-Pseudokinases"/>
</dbReference>
<keyword evidence="4" id="KW-1185">Reference proteome</keyword>
<name>A0A8H5LLE7_9AGAR</name>
<dbReference type="PROSITE" id="PS00108">
    <property type="entry name" value="PROTEIN_KINASE_ST"/>
    <property type="match status" value="1"/>
</dbReference>
<dbReference type="PANTHER" id="PTHR44329:SF214">
    <property type="entry name" value="PROTEIN KINASE DOMAIN-CONTAINING PROTEIN"/>
    <property type="match status" value="1"/>
</dbReference>
<dbReference type="Proteomes" id="UP000559027">
    <property type="component" value="Unassembled WGS sequence"/>
</dbReference>
<comment type="caution">
    <text evidence="3">The sequence shown here is derived from an EMBL/GenBank/DDBJ whole genome shotgun (WGS) entry which is preliminary data.</text>
</comment>
<evidence type="ECO:0000313" key="3">
    <source>
        <dbReference type="EMBL" id="KAF5361835.1"/>
    </source>
</evidence>
<protein>
    <recommendedName>
        <fullName evidence="2">Protein kinase domain-containing protein</fullName>
    </recommendedName>
</protein>
<dbReference type="GO" id="GO:0004674">
    <property type="term" value="F:protein serine/threonine kinase activity"/>
    <property type="evidence" value="ECO:0007669"/>
    <property type="project" value="TreeGrafter"/>
</dbReference>
<feature type="domain" description="Protein kinase" evidence="2">
    <location>
        <begin position="493"/>
        <end position="741"/>
    </location>
</feature>
<proteinExistence type="predicted"/>
<dbReference type="SUPFAM" id="SSF56112">
    <property type="entry name" value="Protein kinase-like (PK-like)"/>
    <property type="match status" value="3"/>
</dbReference>
<organism evidence="3 4">
    <name type="scientific">Leucocoprinus leucothites</name>
    <dbReference type="NCBI Taxonomy" id="201217"/>
    <lineage>
        <taxon>Eukaryota</taxon>
        <taxon>Fungi</taxon>
        <taxon>Dikarya</taxon>
        <taxon>Basidiomycota</taxon>
        <taxon>Agaricomycotina</taxon>
        <taxon>Agaricomycetes</taxon>
        <taxon>Agaricomycetidae</taxon>
        <taxon>Agaricales</taxon>
        <taxon>Agaricineae</taxon>
        <taxon>Agaricaceae</taxon>
        <taxon>Leucocoprinus</taxon>
    </lineage>
</organism>
<dbReference type="PANTHER" id="PTHR44329">
    <property type="entry name" value="SERINE/THREONINE-PROTEIN KINASE TNNI3K-RELATED"/>
    <property type="match status" value="1"/>
</dbReference>
<evidence type="ECO:0000259" key="2">
    <source>
        <dbReference type="PROSITE" id="PS50011"/>
    </source>
</evidence>
<evidence type="ECO:0000256" key="1">
    <source>
        <dbReference type="SAM" id="MobiDB-lite"/>
    </source>
</evidence>
<dbReference type="PROSITE" id="PS50011">
    <property type="entry name" value="PROTEIN_KINASE_DOM"/>
    <property type="match status" value="3"/>
</dbReference>
<feature type="domain" description="Protein kinase" evidence="2">
    <location>
        <begin position="100"/>
        <end position="366"/>
    </location>
</feature>
<dbReference type="EMBL" id="JAACJO010000002">
    <property type="protein sequence ID" value="KAF5361835.1"/>
    <property type="molecule type" value="Genomic_DNA"/>
</dbReference>
<dbReference type="InterPro" id="IPR008271">
    <property type="entry name" value="Ser/Thr_kinase_AS"/>
</dbReference>